<feature type="transmembrane region" description="Helical" evidence="4">
    <location>
        <begin position="126"/>
        <end position="145"/>
    </location>
</feature>
<keyword evidence="3" id="KW-0804">Transcription</keyword>
<dbReference type="PROSITE" id="PS01124">
    <property type="entry name" value="HTH_ARAC_FAMILY_2"/>
    <property type="match status" value="1"/>
</dbReference>
<keyword evidence="4" id="KW-0812">Transmembrane</keyword>
<feature type="domain" description="HTH araC/xylS-type" evidence="5">
    <location>
        <begin position="230"/>
        <end position="336"/>
    </location>
</feature>
<gene>
    <name evidence="6" type="ORF">COC19_00970</name>
</gene>
<accession>A0A2A4MUH1</accession>
<dbReference type="EMBL" id="NVQR01000015">
    <property type="protein sequence ID" value="PCH63490.1"/>
    <property type="molecule type" value="Genomic_DNA"/>
</dbReference>
<keyword evidence="4" id="KW-1133">Transmembrane helix</keyword>
<keyword evidence="4" id="KW-0472">Membrane</keyword>
<dbReference type="Proteomes" id="UP000218172">
    <property type="component" value="Unassembled WGS sequence"/>
</dbReference>
<sequence>MLALSQGLLLTLYFGIFTLRSVTGRWLFFTSIGVSSNFVAALGYFAATETLIQYLLSQLLALSMAFFPLGNCMCARRLFDDDNKPAHALLAIGLVVIFLHMIGLGLEKTGNTLSFMQIVLLRLPWQAFFLFSGLFAIFIALRGAKTDLIEPRRRLRTFFRLGLGSYLILIVGMRWIFNGDLPESLHIFYILLLSFGYTLLFIRLDISLISMPVSTKAFRHPTLRKTEETSRLIEALRLQMVEHKAYRNPGFTVRDLAVSLEIPEYKLRQVINQQMGFRNFNQYLNSYRIEEAEQRLISEDVAVLTISLDLGYKSLSSFNRIFRQVHGMTPTEFRSLKYMSVDT</sequence>
<reference evidence="7" key="1">
    <citation type="submission" date="2017-08" db="EMBL/GenBank/DDBJ databases">
        <title>A dynamic microbial community with high functional redundancy inhabits the cold, oxic subseafloor aquifer.</title>
        <authorList>
            <person name="Tully B.J."/>
            <person name="Wheat C.G."/>
            <person name="Glazer B.T."/>
            <person name="Huber J.A."/>
        </authorList>
    </citation>
    <scope>NUCLEOTIDE SEQUENCE [LARGE SCALE GENOMIC DNA]</scope>
</reference>
<feature type="transmembrane region" description="Helical" evidence="4">
    <location>
        <begin position="157"/>
        <end position="177"/>
    </location>
</feature>
<dbReference type="SUPFAM" id="SSF46689">
    <property type="entry name" value="Homeodomain-like"/>
    <property type="match status" value="1"/>
</dbReference>
<dbReference type="InterPro" id="IPR018062">
    <property type="entry name" value="HTH_AraC-typ_CS"/>
</dbReference>
<evidence type="ECO:0000259" key="5">
    <source>
        <dbReference type="PROSITE" id="PS01124"/>
    </source>
</evidence>
<dbReference type="Gene3D" id="1.10.10.60">
    <property type="entry name" value="Homeodomain-like"/>
    <property type="match status" value="1"/>
</dbReference>
<dbReference type="InterPro" id="IPR018060">
    <property type="entry name" value="HTH_AraC"/>
</dbReference>
<dbReference type="SMART" id="SM00342">
    <property type="entry name" value="HTH_ARAC"/>
    <property type="match status" value="1"/>
</dbReference>
<dbReference type="InterPro" id="IPR009057">
    <property type="entry name" value="Homeodomain-like_sf"/>
</dbReference>
<keyword evidence="2" id="KW-0238">DNA-binding</keyword>
<keyword evidence="1" id="KW-0805">Transcription regulation</keyword>
<dbReference type="PANTHER" id="PTHR43280">
    <property type="entry name" value="ARAC-FAMILY TRANSCRIPTIONAL REGULATOR"/>
    <property type="match status" value="1"/>
</dbReference>
<organism evidence="6 7">
    <name type="scientific">SAR86 cluster bacterium</name>
    <dbReference type="NCBI Taxonomy" id="2030880"/>
    <lineage>
        <taxon>Bacteria</taxon>
        <taxon>Pseudomonadati</taxon>
        <taxon>Pseudomonadota</taxon>
        <taxon>Gammaproteobacteria</taxon>
        <taxon>SAR86 cluster</taxon>
    </lineage>
</organism>
<feature type="transmembrane region" description="Helical" evidence="4">
    <location>
        <begin position="183"/>
        <end position="202"/>
    </location>
</feature>
<evidence type="ECO:0000313" key="6">
    <source>
        <dbReference type="EMBL" id="PCH63490.1"/>
    </source>
</evidence>
<feature type="transmembrane region" description="Helical" evidence="4">
    <location>
        <begin position="86"/>
        <end position="106"/>
    </location>
</feature>
<evidence type="ECO:0000256" key="3">
    <source>
        <dbReference type="ARBA" id="ARBA00023163"/>
    </source>
</evidence>
<evidence type="ECO:0000256" key="4">
    <source>
        <dbReference type="SAM" id="Phobius"/>
    </source>
</evidence>
<dbReference type="GO" id="GO:0043565">
    <property type="term" value="F:sequence-specific DNA binding"/>
    <property type="evidence" value="ECO:0007669"/>
    <property type="project" value="InterPro"/>
</dbReference>
<feature type="transmembrane region" description="Helical" evidence="4">
    <location>
        <begin position="52"/>
        <end position="74"/>
    </location>
</feature>
<proteinExistence type="predicted"/>
<evidence type="ECO:0000256" key="1">
    <source>
        <dbReference type="ARBA" id="ARBA00023015"/>
    </source>
</evidence>
<dbReference type="PRINTS" id="PR00032">
    <property type="entry name" value="HTHARAC"/>
</dbReference>
<name>A0A2A4MUH1_9GAMM</name>
<dbReference type="AlphaFoldDB" id="A0A2A4MUH1"/>
<dbReference type="GO" id="GO:0003700">
    <property type="term" value="F:DNA-binding transcription factor activity"/>
    <property type="evidence" value="ECO:0007669"/>
    <property type="project" value="InterPro"/>
</dbReference>
<dbReference type="PROSITE" id="PS00041">
    <property type="entry name" value="HTH_ARAC_FAMILY_1"/>
    <property type="match status" value="1"/>
</dbReference>
<evidence type="ECO:0000313" key="7">
    <source>
        <dbReference type="Proteomes" id="UP000218172"/>
    </source>
</evidence>
<evidence type="ECO:0000256" key="2">
    <source>
        <dbReference type="ARBA" id="ARBA00023125"/>
    </source>
</evidence>
<dbReference type="PANTHER" id="PTHR43280:SF29">
    <property type="entry name" value="ARAC-FAMILY TRANSCRIPTIONAL REGULATOR"/>
    <property type="match status" value="1"/>
</dbReference>
<dbReference type="Pfam" id="PF12833">
    <property type="entry name" value="HTH_18"/>
    <property type="match status" value="1"/>
</dbReference>
<protein>
    <recommendedName>
        <fullName evidence="5">HTH araC/xylS-type domain-containing protein</fullName>
    </recommendedName>
</protein>
<dbReference type="InterPro" id="IPR020449">
    <property type="entry name" value="Tscrpt_reg_AraC-type_HTH"/>
</dbReference>
<comment type="caution">
    <text evidence="6">The sequence shown here is derived from an EMBL/GenBank/DDBJ whole genome shotgun (WGS) entry which is preliminary data.</text>
</comment>